<dbReference type="KEGG" id="ngr:NAEGRDRAFT_62605"/>
<evidence type="ECO:0000313" key="3">
    <source>
        <dbReference type="Proteomes" id="UP000006671"/>
    </source>
</evidence>
<reference evidence="2 3" key="1">
    <citation type="journal article" date="2010" name="Cell">
        <title>The genome of Naegleria gruberi illuminates early eukaryotic versatility.</title>
        <authorList>
            <person name="Fritz-Laylin L.K."/>
            <person name="Prochnik S.E."/>
            <person name="Ginger M.L."/>
            <person name="Dacks J.B."/>
            <person name="Carpenter M.L."/>
            <person name="Field M.C."/>
            <person name="Kuo A."/>
            <person name="Paredez A."/>
            <person name="Chapman J."/>
            <person name="Pham J."/>
            <person name="Shu S."/>
            <person name="Neupane R."/>
            <person name="Cipriano M."/>
            <person name="Mancuso J."/>
            <person name="Tu H."/>
            <person name="Salamov A."/>
            <person name="Lindquist E."/>
            <person name="Shapiro H."/>
            <person name="Lucas S."/>
            <person name="Grigoriev I.V."/>
            <person name="Cande W.Z."/>
            <person name="Fulton C."/>
            <person name="Rokhsar D.S."/>
            <person name="Dawson S.C."/>
        </authorList>
    </citation>
    <scope>NUCLEOTIDE SEQUENCE [LARGE SCALE GENOMIC DNA]</scope>
    <source>
        <strain evidence="2 3">NEG-M</strain>
    </source>
</reference>
<dbReference type="OrthoDB" id="10519656at2759"/>
<dbReference type="VEuPathDB" id="AmoebaDB:NAEGRDRAFT_62605"/>
<name>D2V1J8_NAEGR</name>
<feature type="coiled-coil region" evidence="1">
    <location>
        <begin position="47"/>
        <end position="81"/>
    </location>
</feature>
<accession>D2V1J8</accession>
<keyword evidence="3" id="KW-1185">Reference proteome</keyword>
<dbReference type="GeneID" id="8855177"/>
<dbReference type="Proteomes" id="UP000006671">
    <property type="component" value="Unassembled WGS sequence"/>
</dbReference>
<proteinExistence type="predicted"/>
<dbReference type="RefSeq" id="XP_002682066.1">
    <property type="nucleotide sequence ID" value="XM_002682020.1"/>
</dbReference>
<keyword evidence="1" id="KW-0175">Coiled coil</keyword>
<dbReference type="AlphaFoldDB" id="D2V1J8"/>
<evidence type="ECO:0000313" key="2">
    <source>
        <dbReference type="EMBL" id="EFC49322.1"/>
    </source>
</evidence>
<gene>
    <name evidence="2" type="ORF">NAEGRDRAFT_62605</name>
</gene>
<dbReference type="InParanoid" id="D2V1J8"/>
<dbReference type="EMBL" id="GG738848">
    <property type="protein sequence ID" value="EFC49322.1"/>
    <property type="molecule type" value="Genomic_DNA"/>
</dbReference>
<evidence type="ECO:0000256" key="1">
    <source>
        <dbReference type="SAM" id="Coils"/>
    </source>
</evidence>
<protein>
    <submittedName>
        <fullName evidence="2">Predicted protein</fullName>
    </submittedName>
</protein>
<organism evidence="3">
    <name type="scientific">Naegleria gruberi</name>
    <name type="common">Amoeba</name>
    <dbReference type="NCBI Taxonomy" id="5762"/>
    <lineage>
        <taxon>Eukaryota</taxon>
        <taxon>Discoba</taxon>
        <taxon>Heterolobosea</taxon>
        <taxon>Tetramitia</taxon>
        <taxon>Eutetramitia</taxon>
        <taxon>Vahlkampfiidae</taxon>
        <taxon>Naegleria</taxon>
    </lineage>
</organism>
<sequence>MNENATRNSSTRQQKLNFTNIRVLVREVIERFMFGDVSTTINDKMMIEQLLGSEQTMTRNVQKLQQKKQGLENQLERKRSELMEKAFRNYNIVDLHRKHTTSVVLAGSEKHNSEIIEHNTTSGLRKLNNNNTSNWLGLEWIIRLILSLFKGV</sequence>